<evidence type="ECO:0000313" key="4">
    <source>
        <dbReference type="Proteomes" id="UP001147746"/>
    </source>
</evidence>
<comment type="caution">
    <text evidence="3">The sequence shown here is derived from an EMBL/GenBank/DDBJ whole genome shotgun (WGS) entry which is preliminary data.</text>
</comment>
<sequence>MHRMTPATPTNPAGSARTAQDAWRDLAEQAATGRSCSRTPTHSLLHPPCLDTTPSNTAVQRGRRTINVDTYKDEIIELLARKLSLRQISRALKQKHDVNISGITIQRRLQIWEIPWRQRAPQGVSDRPDLIARVKVLLTEFEGKYSTKEILDTLSNEGFPISDRTLRKIRTGLGIRLRVDDPEKLGSEFTTLKTRHTPPQKIIRPMKEAYLSQIRDINTHYILHTSLTFARAPPPFNSYAAKICDSANQGLPYMVTIDMTQKTPDGNDFVLGYAYLSPFRGHLVSYAPTVELTLFVHPDYQYRSIGSNLLKFLLDRVKKGSVNHKCEEEPHQGIDAPARVRNVIAVMAVDPEGKDEGEALRRWYIKRGFEECGRLKEVGYKRGHWIDTVYLQYSVPEADALPQVETAPSETV</sequence>
<dbReference type="Proteomes" id="UP001147746">
    <property type="component" value="Unassembled WGS sequence"/>
</dbReference>
<gene>
    <name evidence="3" type="ORF">N7476_006244</name>
</gene>
<dbReference type="InterPro" id="IPR016181">
    <property type="entry name" value="Acyl_CoA_acyltransferase"/>
</dbReference>
<dbReference type="AlphaFoldDB" id="A0A9W9Q040"/>
<reference evidence="3" key="1">
    <citation type="submission" date="2022-12" db="EMBL/GenBank/DDBJ databases">
        <authorList>
            <person name="Petersen C."/>
        </authorList>
    </citation>
    <scope>NUCLEOTIDE SEQUENCE</scope>
    <source>
        <strain evidence="3">IBT 21472</strain>
    </source>
</reference>
<name>A0A9W9Q040_9EURO</name>
<feature type="region of interest" description="Disordered" evidence="1">
    <location>
        <begin position="1"/>
        <end position="20"/>
    </location>
</feature>
<dbReference type="GO" id="GO:0016747">
    <property type="term" value="F:acyltransferase activity, transferring groups other than amino-acyl groups"/>
    <property type="evidence" value="ECO:0007669"/>
    <property type="project" value="InterPro"/>
</dbReference>
<dbReference type="EMBL" id="JAPZBO010000005">
    <property type="protein sequence ID" value="KAJ5315937.1"/>
    <property type="molecule type" value="Genomic_DNA"/>
</dbReference>
<dbReference type="CDD" id="cd04301">
    <property type="entry name" value="NAT_SF"/>
    <property type="match status" value="1"/>
</dbReference>
<protein>
    <recommendedName>
        <fullName evidence="2">N-acetyltransferase domain-containing protein</fullName>
    </recommendedName>
</protein>
<dbReference type="InterPro" id="IPR000182">
    <property type="entry name" value="GNAT_dom"/>
</dbReference>
<evidence type="ECO:0000256" key="1">
    <source>
        <dbReference type="SAM" id="MobiDB-lite"/>
    </source>
</evidence>
<evidence type="ECO:0000259" key="2">
    <source>
        <dbReference type="PROSITE" id="PS51186"/>
    </source>
</evidence>
<accession>A0A9W9Q040</accession>
<feature type="domain" description="N-acetyltransferase" evidence="2">
    <location>
        <begin position="201"/>
        <end position="396"/>
    </location>
</feature>
<dbReference type="PROSITE" id="PS51186">
    <property type="entry name" value="GNAT"/>
    <property type="match status" value="1"/>
</dbReference>
<proteinExistence type="predicted"/>
<dbReference type="SUPFAM" id="SSF55729">
    <property type="entry name" value="Acyl-CoA N-acyltransferases (Nat)"/>
    <property type="match status" value="1"/>
</dbReference>
<reference evidence="3" key="2">
    <citation type="journal article" date="2023" name="IMA Fungus">
        <title>Comparative genomic study of the Penicillium genus elucidates a diverse pangenome and 15 lateral gene transfer events.</title>
        <authorList>
            <person name="Petersen C."/>
            <person name="Sorensen T."/>
            <person name="Nielsen M.R."/>
            <person name="Sondergaard T.E."/>
            <person name="Sorensen J.L."/>
            <person name="Fitzpatrick D.A."/>
            <person name="Frisvad J.C."/>
            <person name="Nielsen K.L."/>
        </authorList>
    </citation>
    <scope>NUCLEOTIDE SEQUENCE</scope>
    <source>
        <strain evidence="3">IBT 21472</strain>
    </source>
</reference>
<dbReference type="OrthoDB" id="2129362at2759"/>
<feature type="region of interest" description="Disordered" evidence="1">
    <location>
        <begin position="31"/>
        <end position="54"/>
    </location>
</feature>
<dbReference type="Pfam" id="PF00583">
    <property type="entry name" value="Acetyltransf_1"/>
    <property type="match status" value="1"/>
</dbReference>
<organism evidence="3 4">
    <name type="scientific">Penicillium atrosanguineum</name>
    <dbReference type="NCBI Taxonomy" id="1132637"/>
    <lineage>
        <taxon>Eukaryota</taxon>
        <taxon>Fungi</taxon>
        <taxon>Dikarya</taxon>
        <taxon>Ascomycota</taxon>
        <taxon>Pezizomycotina</taxon>
        <taxon>Eurotiomycetes</taxon>
        <taxon>Eurotiomycetidae</taxon>
        <taxon>Eurotiales</taxon>
        <taxon>Aspergillaceae</taxon>
        <taxon>Penicillium</taxon>
    </lineage>
</organism>
<feature type="compositionally biased region" description="Polar residues" evidence="1">
    <location>
        <begin position="32"/>
        <end position="42"/>
    </location>
</feature>
<keyword evidence="4" id="KW-1185">Reference proteome</keyword>
<dbReference type="Gene3D" id="3.40.630.30">
    <property type="match status" value="1"/>
</dbReference>
<evidence type="ECO:0000313" key="3">
    <source>
        <dbReference type="EMBL" id="KAJ5315937.1"/>
    </source>
</evidence>